<reference evidence="2" key="1">
    <citation type="submission" date="2020-04" db="EMBL/GenBank/DDBJ databases">
        <authorList>
            <person name="Alioto T."/>
            <person name="Alioto T."/>
            <person name="Gomez Garrido J."/>
        </authorList>
    </citation>
    <scope>NUCLEOTIDE SEQUENCE</scope>
    <source>
        <strain evidence="2">A484AB</strain>
    </source>
</reference>
<dbReference type="InterPro" id="IPR043502">
    <property type="entry name" value="DNA/RNA_pol_sf"/>
</dbReference>
<dbReference type="Pfam" id="PF00078">
    <property type="entry name" value="RVT_1"/>
    <property type="match status" value="1"/>
</dbReference>
<feature type="compositionally biased region" description="Low complexity" evidence="1">
    <location>
        <begin position="134"/>
        <end position="153"/>
    </location>
</feature>
<dbReference type="OrthoDB" id="78088at2759"/>
<comment type="caution">
    <text evidence="2">The sequence shown here is derived from an EMBL/GenBank/DDBJ whole genome shotgun (WGS) entry which is preliminary data.</text>
</comment>
<organism evidence="2 3">
    <name type="scientific">Paramuricea clavata</name>
    <name type="common">Red gorgonian</name>
    <name type="synonym">Violescent sea-whip</name>
    <dbReference type="NCBI Taxonomy" id="317549"/>
    <lineage>
        <taxon>Eukaryota</taxon>
        <taxon>Metazoa</taxon>
        <taxon>Cnidaria</taxon>
        <taxon>Anthozoa</taxon>
        <taxon>Octocorallia</taxon>
        <taxon>Malacalcyonacea</taxon>
        <taxon>Plexauridae</taxon>
        <taxon>Paramuricea</taxon>
    </lineage>
</organism>
<evidence type="ECO:0000256" key="1">
    <source>
        <dbReference type="SAM" id="MobiDB-lite"/>
    </source>
</evidence>
<dbReference type="InterPro" id="IPR011989">
    <property type="entry name" value="ARM-like"/>
</dbReference>
<evidence type="ECO:0000313" key="2">
    <source>
        <dbReference type="EMBL" id="CAB4026640.1"/>
    </source>
</evidence>
<name>A0A6S7JCE4_PARCT</name>
<feature type="compositionally biased region" description="Polar residues" evidence="1">
    <location>
        <begin position="251"/>
        <end position="261"/>
    </location>
</feature>
<dbReference type="InterPro" id="IPR022771">
    <property type="entry name" value="WAPL_C"/>
</dbReference>
<dbReference type="EMBL" id="CACRXK020014320">
    <property type="protein sequence ID" value="CAB4026640.1"/>
    <property type="molecule type" value="Genomic_DNA"/>
</dbReference>
<dbReference type="InterPro" id="IPR012502">
    <property type="entry name" value="WAPL_dom"/>
</dbReference>
<feature type="compositionally biased region" description="Basic and acidic residues" evidence="1">
    <location>
        <begin position="154"/>
        <end position="167"/>
    </location>
</feature>
<feature type="compositionally biased region" description="Basic and acidic residues" evidence="1">
    <location>
        <begin position="178"/>
        <end position="192"/>
    </location>
</feature>
<dbReference type="PROSITE" id="PS51271">
    <property type="entry name" value="WAPL"/>
    <property type="match status" value="1"/>
</dbReference>
<feature type="compositionally biased region" description="Basic and acidic residues" evidence="1">
    <location>
        <begin position="86"/>
        <end position="98"/>
    </location>
</feature>
<dbReference type="Proteomes" id="UP001152795">
    <property type="component" value="Unassembled WGS sequence"/>
</dbReference>
<dbReference type="Gene3D" id="1.25.10.10">
    <property type="entry name" value="Leucine-rich Repeat Variant"/>
    <property type="match status" value="1"/>
</dbReference>
<dbReference type="SUPFAM" id="SSF56672">
    <property type="entry name" value="DNA/RNA polymerases"/>
    <property type="match status" value="1"/>
</dbReference>
<feature type="compositionally biased region" description="Basic and acidic residues" evidence="1">
    <location>
        <begin position="23"/>
        <end position="34"/>
    </location>
</feature>
<sequence length="670" mass="74402">MPKYGMVTYKSRKQSGNISAQTEFDRALAAKNDDENTGNRSKNNLERTKKSELKIKRGNKPLDASKKRKLNPLLEDELFGFTESDSESHCSSGKDRTLKRPKSSCKSKSPTKQNSSDSSIKKGSPFKNINSPFKNKSPLKSNLKSPLKNSPSKGVEKTVKFDDKSTDDAYGSSQEPNVARETDCAVEDDRPTRKQSPFKHFLKNNVASLSPKKKKRLDRRFSALPTNTAQSDDTMSEDDSEDVPQLPRASSLPTEASSSRVRVNREEKQLFTVVRNVKHKHACLEDGETQQFFDDVEFALDGLRQDLSLAARCSSALDLASQCSTSSFRANLRAHGFIAKIFDCLQDAPANKTLALCSSCVFYMITRDQLSVDFDHSILELLLKLLCINKQSPKSKVNVKKNLHEEMVKKTSSASNSLDSLNVSESDVQSLLSNLSPSKATGPDGIPAYLLKRCSEVIAPSLPALFELSLQQGVFPSEWKAANVVPIPKKGDTHEVTNYRPVSLLSQVSKVLERLIFRQVSSFVENSLYDLQHGFRCKRSCVTQLLSVLHDLGRTLDSGKETDLIYLDFAKAFDSVSHSKLLFKLKSFGISGPLLNWFADYLRDRKQCVVVEGASSSFLNVTSGVPQGSVIGPLLFILYVNDLPEVTNNSTVALFDQQKQQVLSCYTITS</sequence>
<proteinExistence type="predicted"/>
<accession>A0A6S7JCE4</accession>
<evidence type="ECO:0000313" key="3">
    <source>
        <dbReference type="Proteomes" id="UP001152795"/>
    </source>
</evidence>
<feature type="compositionally biased region" description="Basic and acidic residues" evidence="1">
    <location>
        <begin position="43"/>
        <end position="55"/>
    </location>
</feature>
<dbReference type="AlphaFoldDB" id="A0A6S7JCE4"/>
<dbReference type="Pfam" id="PF07814">
    <property type="entry name" value="WAPL"/>
    <property type="match status" value="1"/>
</dbReference>
<keyword evidence="3" id="KW-1185">Reference proteome</keyword>
<dbReference type="CDD" id="cd01650">
    <property type="entry name" value="RT_nLTR_like"/>
    <property type="match status" value="1"/>
</dbReference>
<gene>
    <name evidence="2" type="ORF">PACLA_8A069075</name>
</gene>
<dbReference type="PANTHER" id="PTHR19446">
    <property type="entry name" value="REVERSE TRANSCRIPTASES"/>
    <property type="match status" value="1"/>
</dbReference>
<feature type="region of interest" description="Disordered" evidence="1">
    <location>
        <begin position="1"/>
        <end position="261"/>
    </location>
</feature>
<dbReference type="InterPro" id="IPR000477">
    <property type="entry name" value="RT_dom"/>
</dbReference>
<protein>
    <submittedName>
        <fullName evidence="2">Uncharacterized protein</fullName>
    </submittedName>
</protein>
<dbReference type="PROSITE" id="PS50878">
    <property type="entry name" value="RT_POL"/>
    <property type="match status" value="1"/>
</dbReference>